<accession>A0AAV4UXR7</accession>
<reference evidence="1 2" key="1">
    <citation type="submission" date="2021-06" db="EMBL/GenBank/DDBJ databases">
        <title>Caerostris extrusa draft genome.</title>
        <authorList>
            <person name="Kono N."/>
            <person name="Arakawa K."/>
        </authorList>
    </citation>
    <scope>NUCLEOTIDE SEQUENCE [LARGE SCALE GENOMIC DNA]</scope>
</reference>
<organism evidence="1 2">
    <name type="scientific">Caerostris extrusa</name>
    <name type="common">Bark spider</name>
    <name type="synonym">Caerostris bankana</name>
    <dbReference type="NCBI Taxonomy" id="172846"/>
    <lineage>
        <taxon>Eukaryota</taxon>
        <taxon>Metazoa</taxon>
        <taxon>Ecdysozoa</taxon>
        <taxon>Arthropoda</taxon>
        <taxon>Chelicerata</taxon>
        <taxon>Arachnida</taxon>
        <taxon>Araneae</taxon>
        <taxon>Araneomorphae</taxon>
        <taxon>Entelegynae</taxon>
        <taxon>Araneoidea</taxon>
        <taxon>Araneidae</taxon>
        <taxon>Caerostris</taxon>
    </lineage>
</organism>
<evidence type="ECO:0000313" key="2">
    <source>
        <dbReference type="Proteomes" id="UP001054945"/>
    </source>
</evidence>
<evidence type="ECO:0000313" key="1">
    <source>
        <dbReference type="EMBL" id="GIY62130.1"/>
    </source>
</evidence>
<sequence>MPRILKSTQLKIECFTFVANERRRLVASALPETFGGKIANKMELKGSLLSFQNVRGKVRRQWRGKSENIRVVMGYSRVLMSFLMET</sequence>
<name>A0AAV4UXR7_CAEEX</name>
<keyword evidence="2" id="KW-1185">Reference proteome</keyword>
<protein>
    <submittedName>
        <fullName evidence="1">Uncharacterized protein</fullName>
    </submittedName>
</protein>
<dbReference type="Proteomes" id="UP001054945">
    <property type="component" value="Unassembled WGS sequence"/>
</dbReference>
<comment type="caution">
    <text evidence="1">The sequence shown here is derived from an EMBL/GenBank/DDBJ whole genome shotgun (WGS) entry which is preliminary data.</text>
</comment>
<dbReference type="AlphaFoldDB" id="A0AAV4UXR7"/>
<dbReference type="EMBL" id="BPLR01013585">
    <property type="protein sequence ID" value="GIY62130.1"/>
    <property type="molecule type" value="Genomic_DNA"/>
</dbReference>
<proteinExistence type="predicted"/>
<gene>
    <name evidence="1" type="ORF">CEXT_71501</name>
</gene>